<evidence type="ECO:0000313" key="3">
    <source>
        <dbReference type="Proteomes" id="UP000255326"/>
    </source>
</evidence>
<accession>A0A370FZ57</accession>
<dbReference type="Gene3D" id="3.40.50.1820">
    <property type="entry name" value="alpha/beta hydrolase"/>
    <property type="match status" value="1"/>
</dbReference>
<dbReference type="PANTHER" id="PTHR46438:SF11">
    <property type="entry name" value="LIPASE-RELATED"/>
    <property type="match status" value="1"/>
</dbReference>
<organism evidence="2 3">
    <name type="scientific">Falsibacillus pallidus</name>
    <dbReference type="NCBI Taxonomy" id="493781"/>
    <lineage>
        <taxon>Bacteria</taxon>
        <taxon>Bacillati</taxon>
        <taxon>Bacillota</taxon>
        <taxon>Bacilli</taxon>
        <taxon>Bacillales</taxon>
        <taxon>Bacillaceae</taxon>
        <taxon>Falsibacillus</taxon>
    </lineage>
</organism>
<proteinExistence type="predicted"/>
<dbReference type="GO" id="GO:0003824">
    <property type="term" value="F:catalytic activity"/>
    <property type="evidence" value="ECO:0007669"/>
    <property type="project" value="InterPro"/>
</dbReference>
<reference evidence="2 3" key="1">
    <citation type="submission" date="2018-07" db="EMBL/GenBank/DDBJ databases">
        <title>Genomic Encyclopedia of Type Strains, Phase IV (KMG-IV): sequencing the most valuable type-strain genomes for metagenomic binning, comparative biology and taxonomic classification.</title>
        <authorList>
            <person name="Goeker M."/>
        </authorList>
    </citation>
    <scope>NUCLEOTIDE SEQUENCE [LARGE SCALE GENOMIC DNA]</scope>
    <source>
        <strain evidence="2 3">DSM 25281</strain>
    </source>
</reference>
<evidence type="ECO:0000259" key="1">
    <source>
        <dbReference type="Pfam" id="PF00561"/>
    </source>
</evidence>
<dbReference type="OrthoDB" id="9797695at2"/>
<name>A0A370FZ57_9BACI</name>
<feature type="domain" description="AB hydrolase-1" evidence="1">
    <location>
        <begin position="29"/>
        <end position="261"/>
    </location>
</feature>
<dbReference type="AlphaFoldDB" id="A0A370FZ57"/>
<protein>
    <submittedName>
        <fullName evidence="2">Pimeloyl-ACP methyl ester carboxylesterase</fullName>
    </submittedName>
</protein>
<dbReference type="SUPFAM" id="SSF53474">
    <property type="entry name" value="alpha/beta-Hydrolases"/>
    <property type="match status" value="1"/>
</dbReference>
<dbReference type="Pfam" id="PF00561">
    <property type="entry name" value="Abhydrolase_1"/>
    <property type="match status" value="1"/>
</dbReference>
<gene>
    <name evidence="2" type="ORF">DFR59_1244</name>
</gene>
<dbReference type="Proteomes" id="UP000255326">
    <property type="component" value="Unassembled WGS sequence"/>
</dbReference>
<dbReference type="PRINTS" id="PR00412">
    <property type="entry name" value="EPOXHYDRLASE"/>
</dbReference>
<comment type="caution">
    <text evidence="2">The sequence shown here is derived from an EMBL/GenBank/DDBJ whole genome shotgun (WGS) entry which is preliminary data.</text>
</comment>
<sequence length="278" mass="32184">MDAVNEKHITVNGIELFYEEYTNPTAKHTLVLLHGFLSSTFSYRRLIPLLRKDFQVISVDLPPFGKSGKTPSFMYSYKNIAHTVLHFIEMMNWPSVHVIGHSMGGQIALYMMKLRPDLIKKGILLCSSGYHKRLKWPLILSSYLPFFHYYVKFWLAKSGVRKNIENVVHNTALIDDDMMYGYLRPFLNDEIFIALTRMIRDREGDLTTKMLNEIDTPCLLIWGQYDKVVPLSIGEKLTQDLPKSKLIVLEETGHLVPEEKPEEVKKYIDEFIAEGILV</sequence>
<keyword evidence="3" id="KW-1185">Reference proteome</keyword>
<dbReference type="RefSeq" id="WP_114747243.1">
    <property type="nucleotide sequence ID" value="NZ_QQAY01000024.1"/>
</dbReference>
<evidence type="ECO:0000313" key="2">
    <source>
        <dbReference type="EMBL" id="RDI36917.1"/>
    </source>
</evidence>
<dbReference type="PANTHER" id="PTHR46438">
    <property type="entry name" value="ALPHA/BETA-HYDROLASES SUPERFAMILY PROTEIN"/>
    <property type="match status" value="1"/>
</dbReference>
<dbReference type="PRINTS" id="PR00111">
    <property type="entry name" value="ABHYDROLASE"/>
</dbReference>
<dbReference type="InterPro" id="IPR029058">
    <property type="entry name" value="AB_hydrolase_fold"/>
</dbReference>
<dbReference type="InterPro" id="IPR000639">
    <property type="entry name" value="Epox_hydrolase-like"/>
</dbReference>
<dbReference type="InterPro" id="IPR000073">
    <property type="entry name" value="AB_hydrolase_1"/>
</dbReference>
<dbReference type="EMBL" id="QQAY01000024">
    <property type="protein sequence ID" value="RDI36917.1"/>
    <property type="molecule type" value="Genomic_DNA"/>
</dbReference>